<evidence type="ECO:0000313" key="5">
    <source>
        <dbReference type="Proteomes" id="UP000439903"/>
    </source>
</evidence>
<dbReference type="EMBL" id="WTPW01002204">
    <property type="protein sequence ID" value="KAF0392058.1"/>
    <property type="molecule type" value="Genomic_DNA"/>
</dbReference>
<evidence type="ECO:0000256" key="2">
    <source>
        <dbReference type="ARBA" id="ARBA00022737"/>
    </source>
</evidence>
<accession>A0A8H3X3K7</accession>
<dbReference type="InterPro" id="IPR015915">
    <property type="entry name" value="Kelch-typ_b-propeller"/>
</dbReference>
<keyword evidence="3" id="KW-1133">Transmembrane helix</keyword>
<evidence type="ECO:0000313" key="4">
    <source>
        <dbReference type="EMBL" id="KAF0392058.1"/>
    </source>
</evidence>
<keyword evidence="3" id="KW-0812">Transmembrane</keyword>
<reference evidence="4 5" key="1">
    <citation type="journal article" date="2019" name="Environ. Microbiol.">
        <title>At the nexus of three kingdoms: the genome of the mycorrhizal fungus Gigaspora margarita provides insights into plant, endobacterial and fungal interactions.</title>
        <authorList>
            <person name="Venice F."/>
            <person name="Ghignone S."/>
            <person name="Salvioli di Fossalunga A."/>
            <person name="Amselem J."/>
            <person name="Novero M."/>
            <person name="Xianan X."/>
            <person name="Sedzielewska Toro K."/>
            <person name="Morin E."/>
            <person name="Lipzen A."/>
            <person name="Grigoriev I.V."/>
            <person name="Henrissat B."/>
            <person name="Martin F.M."/>
            <person name="Bonfante P."/>
        </authorList>
    </citation>
    <scope>NUCLEOTIDE SEQUENCE [LARGE SCALE GENOMIC DNA]</scope>
    <source>
        <strain evidence="4 5">BEG34</strain>
    </source>
</reference>
<dbReference type="OrthoDB" id="432528at2759"/>
<name>A0A8H3X3K7_GIGMA</name>
<keyword evidence="1" id="KW-0880">Kelch repeat</keyword>
<dbReference type="Gene3D" id="2.120.10.80">
    <property type="entry name" value="Kelch-type beta propeller"/>
    <property type="match status" value="1"/>
</dbReference>
<keyword evidence="3" id="KW-0472">Membrane</keyword>
<comment type="caution">
    <text evidence="4">The sequence shown here is derived from an EMBL/GenBank/DDBJ whole genome shotgun (WGS) entry which is preliminary data.</text>
</comment>
<dbReference type="PANTHER" id="PTHR46093">
    <property type="entry name" value="ACYL-COA-BINDING DOMAIN-CONTAINING PROTEIN 5"/>
    <property type="match status" value="1"/>
</dbReference>
<organism evidence="4 5">
    <name type="scientific">Gigaspora margarita</name>
    <dbReference type="NCBI Taxonomy" id="4874"/>
    <lineage>
        <taxon>Eukaryota</taxon>
        <taxon>Fungi</taxon>
        <taxon>Fungi incertae sedis</taxon>
        <taxon>Mucoromycota</taxon>
        <taxon>Glomeromycotina</taxon>
        <taxon>Glomeromycetes</taxon>
        <taxon>Diversisporales</taxon>
        <taxon>Gigasporaceae</taxon>
        <taxon>Gigaspora</taxon>
    </lineage>
</organism>
<dbReference type="Proteomes" id="UP000439903">
    <property type="component" value="Unassembled WGS sequence"/>
</dbReference>
<keyword evidence="2" id="KW-0677">Repeat</keyword>
<protein>
    <submittedName>
        <fullName evidence="4">Galactose oxidase</fullName>
    </submittedName>
</protein>
<dbReference type="SUPFAM" id="SSF117281">
    <property type="entry name" value="Kelch motif"/>
    <property type="match status" value="1"/>
</dbReference>
<dbReference type="PANTHER" id="PTHR46093:SF18">
    <property type="entry name" value="FIBRONECTIN TYPE-III DOMAIN-CONTAINING PROTEIN"/>
    <property type="match status" value="1"/>
</dbReference>
<proteinExistence type="predicted"/>
<gene>
    <name evidence="4" type="ORF">F8M41_010644</name>
</gene>
<feature type="transmembrane region" description="Helical" evidence="3">
    <location>
        <begin position="349"/>
        <end position="375"/>
    </location>
</feature>
<dbReference type="AlphaFoldDB" id="A0A8H3X3K7"/>
<dbReference type="Pfam" id="PF24681">
    <property type="entry name" value="Kelch_KLHDC2_KLHL20_DRC7"/>
    <property type="match status" value="1"/>
</dbReference>
<evidence type="ECO:0000256" key="1">
    <source>
        <dbReference type="ARBA" id="ARBA00022441"/>
    </source>
</evidence>
<evidence type="ECO:0000256" key="3">
    <source>
        <dbReference type="SAM" id="Phobius"/>
    </source>
</evidence>
<sequence>MLSLSSSLKYTANLIGQRIYFLGSDNFTKFFYLDVSYLFDAINPPFIYLPTKIPNESWSITSIGGFNHTTIFLFGGTNNSYYAIDTNKLDEYNYNYNNVSTVDTINLENFPELRRIGASSVVNPLGQIFIFGGYSIKDNDAFTWYNDTIILDIIDTIKLSWTIYTDAPILRSGHTATLMDDGRILYIGGFDSSFNYVPMDQISIFDTNTSSWNLLTADGSVPSSRSEHSAVLVMQNAEIIIYGGLRQDSTLPPTPTLAVLTYGKTFTWITQIVNGNRPPILHSHNAILVGDLMIVALGNKTESQQILNESDLNIYVLNTTNFTWITTFTPPSLYSNITNIPPDNNSPNVAFIFILSFIGLIILVVFLLVTIICLYRCRRKRKVGIATSN</sequence>
<keyword evidence="5" id="KW-1185">Reference proteome</keyword>